<gene>
    <name evidence="1" type="ORF">UFOVP935_50</name>
</gene>
<name>A0A6J5PL95_9CAUD</name>
<organism evidence="1">
    <name type="scientific">uncultured Caudovirales phage</name>
    <dbReference type="NCBI Taxonomy" id="2100421"/>
    <lineage>
        <taxon>Viruses</taxon>
        <taxon>Duplodnaviria</taxon>
        <taxon>Heunggongvirae</taxon>
        <taxon>Uroviricota</taxon>
        <taxon>Caudoviricetes</taxon>
        <taxon>Peduoviridae</taxon>
        <taxon>Maltschvirus</taxon>
        <taxon>Maltschvirus maltsch</taxon>
    </lineage>
</organism>
<protein>
    <submittedName>
        <fullName evidence="1">Uncharacterized protein</fullName>
    </submittedName>
</protein>
<reference evidence="1" key="1">
    <citation type="submission" date="2020-05" db="EMBL/GenBank/DDBJ databases">
        <authorList>
            <person name="Chiriac C."/>
            <person name="Salcher M."/>
            <person name="Ghai R."/>
            <person name="Kavagutti S V."/>
        </authorList>
    </citation>
    <scope>NUCLEOTIDE SEQUENCE</scope>
</reference>
<accession>A0A6J5PL95</accession>
<proteinExistence type="predicted"/>
<sequence>MKGIEIKASRFINQDWRHEASDAAAADVETPVDVIVAARLASEFLEADGICIPFDMTAKSAVLIAEACNLAAKVVCESYYSLKPLLIDAAVALGATGGWGDDGCFYLSHQETGVACFHDPYGQIGADGYWPHAWSRISRQHAAFAIATNNSVRRLFAEATAPGGRLSGISDSAVRRALRRLAA</sequence>
<evidence type="ECO:0000313" key="1">
    <source>
        <dbReference type="EMBL" id="CAB4172609.1"/>
    </source>
</evidence>
<dbReference type="EMBL" id="LR796885">
    <property type="protein sequence ID" value="CAB4172609.1"/>
    <property type="molecule type" value="Genomic_DNA"/>
</dbReference>